<organism evidence="1">
    <name type="scientific">Lepeophtheirus salmonis</name>
    <name type="common">Salmon louse</name>
    <name type="synonym">Caligus salmonis</name>
    <dbReference type="NCBI Taxonomy" id="72036"/>
    <lineage>
        <taxon>Eukaryota</taxon>
        <taxon>Metazoa</taxon>
        <taxon>Ecdysozoa</taxon>
        <taxon>Arthropoda</taxon>
        <taxon>Crustacea</taxon>
        <taxon>Multicrustacea</taxon>
        <taxon>Hexanauplia</taxon>
        <taxon>Copepoda</taxon>
        <taxon>Siphonostomatoida</taxon>
        <taxon>Caligidae</taxon>
        <taxon>Lepeophtheirus</taxon>
    </lineage>
</organism>
<protein>
    <submittedName>
        <fullName evidence="1">Uncharacterized protein</fullName>
    </submittedName>
</protein>
<dbReference type="EMBL" id="HACA01010372">
    <property type="protein sequence ID" value="CDW27733.1"/>
    <property type="molecule type" value="Transcribed_RNA"/>
</dbReference>
<accession>A0A0K2TNW8</accession>
<proteinExistence type="predicted"/>
<reference evidence="1" key="1">
    <citation type="submission" date="2014-05" db="EMBL/GenBank/DDBJ databases">
        <authorList>
            <person name="Chronopoulou M."/>
        </authorList>
    </citation>
    <scope>NUCLEOTIDE SEQUENCE</scope>
    <source>
        <tissue evidence="1">Whole organism</tissue>
    </source>
</reference>
<sequence length="65" mass="7337">HTFSLEIDVKGYRPFMKRITCLTLCISRPIMEGTFIVDKILSILGSGLNKISWRPSSIHSSLIKS</sequence>
<feature type="non-terminal residue" evidence="1">
    <location>
        <position position="1"/>
    </location>
</feature>
<evidence type="ECO:0000313" key="1">
    <source>
        <dbReference type="EMBL" id="CDW27733.1"/>
    </source>
</evidence>
<name>A0A0K2TNW8_LEPSM</name>
<dbReference type="AlphaFoldDB" id="A0A0K2TNW8"/>